<dbReference type="EMBL" id="JAVHUY010000003">
    <property type="protein sequence ID" value="MDQ7903635.1"/>
    <property type="molecule type" value="Genomic_DNA"/>
</dbReference>
<feature type="transmembrane region" description="Helical" evidence="7">
    <location>
        <begin position="25"/>
        <end position="52"/>
    </location>
</feature>
<evidence type="ECO:0000256" key="4">
    <source>
        <dbReference type="ARBA" id="ARBA00022692"/>
    </source>
</evidence>
<evidence type="ECO:0000256" key="5">
    <source>
        <dbReference type="ARBA" id="ARBA00022989"/>
    </source>
</evidence>
<evidence type="ECO:0000313" key="9">
    <source>
        <dbReference type="EMBL" id="MDQ7903635.1"/>
    </source>
</evidence>
<sequence>MSVTAPARAPRADARRAWTGRALTAPAVLVMVALAGLPMVTVVVGGFSASGWDALRDLAGSPAFGQMLRNTAVWVVLSVVGALVIGYAAALLLAHRSVRLPGVWRSLLLIPYITPAIVSATVWKWYLSRDFGLLNEALRRLGIVDGPVDWLSNTHVVLPALAAIQVWATFPFVMLFVSAGLQAIPAERFEAARLFGAGPFAILRYVVLPALRGVTFILVLIITVWALNSFVIIWVVTRGGPAGASTILPVTIYQAFKSGNYASVYAVAVIQLAVTMLLVGLYARRSQVDEA</sequence>
<dbReference type="InterPro" id="IPR035906">
    <property type="entry name" value="MetI-like_sf"/>
</dbReference>
<name>A0ABU0ZBC8_9ACTN</name>
<feature type="transmembrane region" description="Helical" evidence="7">
    <location>
        <begin position="264"/>
        <end position="283"/>
    </location>
</feature>
<evidence type="ECO:0000313" key="10">
    <source>
        <dbReference type="Proteomes" id="UP001230908"/>
    </source>
</evidence>
<feature type="domain" description="ABC transmembrane type-1" evidence="8">
    <location>
        <begin position="68"/>
        <end position="282"/>
    </location>
</feature>
<comment type="caution">
    <text evidence="9">The sequence shown here is derived from an EMBL/GenBank/DDBJ whole genome shotgun (WGS) entry which is preliminary data.</text>
</comment>
<dbReference type="CDD" id="cd06261">
    <property type="entry name" value="TM_PBP2"/>
    <property type="match status" value="1"/>
</dbReference>
<dbReference type="PANTHER" id="PTHR43005">
    <property type="entry name" value="BLR7065 PROTEIN"/>
    <property type="match status" value="1"/>
</dbReference>
<reference evidence="9 10" key="1">
    <citation type="submission" date="2023-08" db="EMBL/GenBank/DDBJ databases">
        <title>Phytohabitans sansha sp. nov., isolated from marine sediment.</title>
        <authorList>
            <person name="Zhao Y."/>
            <person name="Yi K."/>
        </authorList>
    </citation>
    <scope>NUCLEOTIDE SEQUENCE [LARGE SCALE GENOMIC DNA]</scope>
    <source>
        <strain evidence="9 10">ZYX-F-186</strain>
    </source>
</reference>
<evidence type="ECO:0000256" key="7">
    <source>
        <dbReference type="RuleBase" id="RU363032"/>
    </source>
</evidence>
<dbReference type="Proteomes" id="UP001230908">
    <property type="component" value="Unassembled WGS sequence"/>
</dbReference>
<gene>
    <name evidence="9" type="ORF">RB614_03785</name>
</gene>
<evidence type="ECO:0000259" key="8">
    <source>
        <dbReference type="PROSITE" id="PS50928"/>
    </source>
</evidence>
<dbReference type="InterPro" id="IPR000515">
    <property type="entry name" value="MetI-like"/>
</dbReference>
<evidence type="ECO:0000256" key="6">
    <source>
        <dbReference type="ARBA" id="ARBA00023136"/>
    </source>
</evidence>
<accession>A0ABU0ZBC8</accession>
<evidence type="ECO:0000256" key="3">
    <source>
        <dbReference type="ARBA" id="ARBA00022475"/>
    </source>
</evidence>
<keyword evidence="4 7" id="KW-0812">Transmembrane</keyword>
<keyword evidence="2 7" id="KW-0813">Transport</keyword>
<evidence type="ECO:0000256" key="1">
    <source>
        <dbReference type="ARBA" id="ARBA00004651"/>
    </source>
</evidence>
<keyword evidence="5 7" id="KW-1133">Transmembrane helix</keyword>
<feature type="transmembrane region" description="Helical" evidence="7">
    <location>
        <begin position="72"/>
        <end position="94"/>
    </location>
</feature>
<feature type="transmembrane region" description="Helical" evidence="7">
    <location>
        <begin position="202"/>
        <end position="225"/>
    </location>
</feature>
<dbReference type="PROSITE" id="PS50928">
    <property type="entry name" value="ABC_TM1"/>
    <property type="match status" value="1"/>
</dbReference>
<dbReference type="Pfam" id="PF00528">
    <property type="entry name" value="BPD_transp_1"/>
    <property type="match status" value="1"/>
</dbReference>
<keyword evidence="3" id="KW-1003">Cell membrane</keyword>
<keyword evidence="6 7" id="KW-0472">Membrane</keyword>
<comment type="subcellular location">
    <subcellularLocation>
        <location evidence="1 7">Cell membrane</location>
        <topology evidence="1 7">Multi-pass membrane protein</topology>
    </subcellularLocation>
</comment>
<feature type="transmembrane region" description="Helical" evidence="7">
    <location>
        <begin position="106"/>
        <end position="126"/>
    </location>
</feature>
<dbReference type="PANTHER" id="PTHR43005:SF1">
    <property type="entry name" value="SPERMIDINE_PUTRESCINE TRANSPORT SYSTEM PERMEASE PROTEIN"/>
    <property type="match status" value="1"/>
</dbReference>
<organism evidence="9 10">
    <name type="scientific">Phytohabitans maris</name>
    <dbReference type="NCBI Taxonomy" id="3071409"/>
    <lineage>
        <taxon>Bacteria</taxon>
        <taxon>Bacillati</taxon>
        <taxon>Actinomycetota</taxon>
        <taxon>Actinomycetes</taxon>
        <taxon>Micromonosporales</taxon>
        <taxon>Micromonosporaceae</taxon>
    </lineage>
</organism>
<dbReference type="RefSeq" id="WP_308710912.1">
    <property type="nucleotide sequence ID" value="NZ_JAVHUY010000003.1"/>
</dbReference>
<dbReference type="Gene3D" id="1.10.3720.10">
    <property type="entry name" value="MetI-like"/>
    <property type="match status" value="1"/>
</dbReference>
<protein>
    <submittedName>
        <fullName evidence="9">Sugar ABC transporter permease</fullName>
    </submittedName>
</protein>
<feature type="transmembrane region" description="Helical" evidence="7">
    <location>
        <begin position="156"/>
        <end position="181"/>
    </location>
</feature>
<keyword evidence="10" id="KW-1185">Reference proteome</keyword>
<comment type="similarity">
    <text evidence="7">Belongs to the binding-protein-dependent transport system permease family.</text>
</comment>
<proteinExistence type="inferred from homology"/>
<evidence type="ECO:0000256" key="2">
    <source>
        <dbReference type="ARBA" id="ARBA00022448"/>
    </source>
</evidence>
<dbReference type="SUPFAM" id="SSF161098">
    <property type="entry name" value="MetI-like"/>
    <property type="match status" value="1"/>
</dbReference>